<feature type="signal peptide" evidence="1">
    <location>
        <begin position="1"/>
        <end position="19"/>
    </location>
</feature>
<proteinExistence type="predicted"/>
<dbReference type="OrthoDB" id="2067190at2"/>
<dbReference type="Proteomes" id="UP000183954">
    <property type="component" value="Unassembled WGS sequence"/>
</dbReference>
<sequence length="255" mass="28566">MKKWALISLLFLAMMINGCGDKKDIVLSSNNTNKVQEKFSTTSTDKYDIVKATFRDKTIMINYPQISNLSDSGKEEIVNKLIMASALEVLDNYKDDISSLKLDMDFEIKYKGTDLLSIQYLGTSSVKDSAYPVNLIQTANIDLRKEKNLTLSDVVTMGDGFINKFTDGKYIAYGSDLDLNSGGVLKDVLSDFSSKDLEESFKQHSAKFYFTKDTLGVSVEVPHAVGDHLEMEMDYKSLEDILNPDFSESIKSQNC</sequence>
<accession>A0A1M5QXP9</accession>
<protein>
    <recommendedName>
        <fullName evidence="4">Deacetylase PdaC domain-containing protein</fullName>
    </recommendedName>
</protein>
<dbReference type="EMBL" id="FQXJ01000003">
    <property type="protein sequence ID" value="SHH18914.1"/>
    <property type="molecule type" value="Genomic_DNA"/>
</dbReference>
<reference evidence="3" key="1">
    <citation type="submission" date="2016-11" db="EMBL/GenBank/DDBJ databases">
        <authorList>
            <person name="Varghese N."/>
            <person name="Submissions S."/>
        </authorList>
    </citation>
    <scope>NUCLEOTIDE SEQUENCE [LARGE SCALE GENOMIC DNA]</scope>
    <source>
        <strain evidence="3">DSM 15449</strain>
    </source>
</reference>
<name>A0A1M5QXP9_9FIRM</name>
<gene>
    <name evidence="2" type="ORF">SAMN02746098_00400</name>
</gene>
<dbReference type="STRING" id="1121420.SAMN02746098_00400"/>
<evidence type="ECO:0000313" key="3">
    <source>
        <dbReference type="Proteomes" id="UP000183954"/>
    </source>
</evidence>
<keyword evidence="3" id="KW-1185">Reference proteome</keyword>
<dbReference type="Gene3D" id="3.30.565.40">
    <property type="entry name" value="Fervidobacterium nodosum Rt17-B1 like"/>
    <property type="match status" value="1"/>
</dbReference>
<dbReference type="AlphaFoldDB" id="A0A1M5QXP9"/>
<keyword evidence="1" id="KW-0732">Signal</keyword>
<evidence type="ECO:0000313" key="2">
    <source>
        <dbReference type="EMBL" id="SHH18914.1"/>
    </source>
</evidence>
<evidence type="ECO:0008006" key="4">
    <source>
        <dbReference type="Google" id="ProtNLM"/>
    </source>
</evidence>
<dbReference type="RefSeq" id="WP_073027446.1">
    <property type="nucleotide sequence ID" value="NZ_FQXJ01000003.1"/>
</dbReference>
<organism evidence="2 3">
    <name type="scientific">Desulfosporosinus lacus DSM 15449</name>
    <dbReference type="NCBI Taxonomy" id="1121420"/>
    <lineage>
        <taxon>Bacteria</taxon>
        <taxon>Bacillati</taxon>
        <taxon>Bacillota</taxon>
        <taxon>Clostridia</taxon>
        <taxon>Eubacteriales</taxon>
        <taxon>Desulfitobacteriaceae</taxon>
        <taxon>Desulfosporosinus</taxon>
    </lineage>
</organism>
<evidence type="ECO:0000256" key="1">
    <source>
        <dbReference type="SAM" id="SignalP"/>
    </source>
</evidence>
<feature type="chain" id="PRO_5039301201" description="Deacetylase PdaC domain-containing protein" evidence="1">
    <location>
        <begin position="20"/>
        <end position="255"/>
    </location>
</feature>